<reference evidence="2 3" key="1">
    <citation type="journal article" date="2023" name="Commun. Biol.">
        <title>Genome analysis of Parmales, the sister group of diatoms, reveals the evolutionary specialization of diatoms from phago-mixotrophs to photoautotrophs.</title>
        <authorList>
            <person name="Ban H."/>
            <person name="Sato S."/>
            <person name="Yoshikawa S."/>
            <person name="Yamada K."/>
            <person name="Nakamura Y."/>
            <person name="Ichinomiya M."/>
            <person name="Sato N."/>
            <person name="Blanc-Mathieu R."/>
            <person name="Endo H."/>
            <person name="Kuwata A."/>
            <person name="Ogata H."/>
        </authorList>
    </citation>
    <scope>NUCLEOTIDE SEQUENCE [LARGE SCALE GENOMIC DNA]</scope>
</reference>
<accession>A0ABQ6NAK0</accession>
<sequence>MSQYSGESSAMSMMSDDPDDAAIVRLVKQKNWEELKTRSLNYPHDLIVPDERSQIAICYAIQKKAPLEIIQWMCDTHYFNYDPSLFDARVEMQDMLLMGNTAGNLPIHFAALSGSTEVIEYIGDMCLEALVKRNSNDLTALELAEDKDKRQINNAVEDGGQQSHLSSASAASSKSAASADSFDELGNKKVKSSKSSGKKWKKHKRAGYKRAMELQKRRGSSSINSQVSLNKQGIEEVSEHTMERDCDDDADLLDDRVGDAEDRVKDVDHVLDHGVDVDETETEYVTQYTTVKKKKRWRFMNCFGIKKRPKVIGY</sequence>
<evidence type="ECO:0000256" key="1">
    <source>
        <dbReference type="SAM" id="MobiDB-lite"/>
    </source>
</evidence>
<organism evidence="2 3">
    <name type="scientific">Tetraparma gracilis</name>
    <dbReference type="NCBI Taxonomy" id="2962635"/>
    <lineage>
        <taxon>Eukaryota</taxon>
        <taxon>Sar</taxon>
        <taxon>Stramenopiles</taxon>
        <taxon>Ochrophyta</taxon>
        <taxon>Bolidophyceae</taxon>
        <taxon>Parmales</taxon>
        <taxon>Triparmaceae</taxon>
        <taxon>Tetraparma</taxon>
    </lineage>
</organism>
<dbReference type="Gene3D" id="1.25.40.20">
    <property type="entry name" value="Ankyrin repeat-containing domain"/>
    <property type="match status" value="1"/>
</dbReference>
<gene>
    <name evidence="2" type="ORF">TeGR_g7019</name>
</gene>
<name>A0ABQ6NAK0_9STRA</name>
<feature type="region of interest" description="Disordered" evidence="1">
    <location>
        <begin position="158"/>
        <end position="228"/>
    </location>
</feature>
<protein>
    <recommendedName>
        <fullName evidence="4">Ankyrin repeat protein</fullName>
    </recommendedName>
</protein>
<feature type="compositionally biased region" description="Basic residues" evidence="1">
    <location>
        <begin position="188"/>
        <end position="208"/>
    </location>
</feature>
<keyword evidence="3" id="KW-1185">Reference proteome</keyword>
<evidence type="ECO:0000313" key="2">
    <source>
        <dbReference type="EMBL" id="GMI52830.1"/>
    </source>
</evidence>
<dbReference type="SUPFAM" id="SSF48403">
    <property type="entry name" value="Ankyrin repeat"/>
    <property type="match status" value="1"/>
</dbReference>
<proteinExistence type="predicted"/>
<dbReference type="EMBL" id="BRYB01006236">
    <property type="protein sequence ID" value="GMI52830.1"/>
    <property type="molecule type" value="Genomic_DNA"/>
</dbReference>
<evidence type="ECO:0000313" key="3">
    <source>
        <dbReference type="Proteomes" id="UP001165060"/>
    </source>
</evidence>
<dbReference type="Proteomes" id="UP001165060">
    <property type="component" value="Unassembled WGS sequence"/>
</dbReference>
<comment type="caution">
    <text evidence="2">The sequence shown here is derived from an EMBL/GenBank/DDBJ whole genome shotgun (WGS) entry which is preliminary data.</text>
</comment>
<feature type="compositionally biased region" description="Low complexity" evidence="1">
    <location>
        <begin position="166"/>
        <end position="180"/>
    </location>
</feature>
<dbReference type="InterPro" id="IPR036770">
    <property type="entry name" value="Ankyrin_rpt-contain_sf"/>
</dbReference>
<evidence type="ECO:0008006" key="4">
    <source>
        <dbReference type="Google" id="ProtNLM"/>
    </source>
</evidence>